<proteinExistence type="predicted"/>
<name>A0A016TB79_9BILA</name>
<dbReference type="AlphaFoldDB" id="A0A016TB79"/>
<comment type="caution">
    <text evidence="1">The sequence shown here is derived from an EMBL/GenBank/DDBJ whole genome shotgun (WGS) entry which is preliminary data.</text>
</comment>
<keyword evidence="2" id="KW-1185">Reference proteome</keyword>
<organism evidence="1 2">
    <name type="scientific">Ancylostoma ceylanicum</name>
    <dbReference type="NCBI Taxonomy" id="53326"/>
    <lineage>
        <taxon>Eukaryota</taxon>
        <taxon>Metazoa</taxon>
        <taxon>Ecdysozoa</taxon>
        <taxon>Nematoda</taxon>
        <taxon>Chromadorea</taxon>
        <taxon>Rhabditida</taxon>
        <taxon>Rhabditina</taxon>
        <taxon>Rhabditomorpha</taxon>
        <taxon>Strongyloidea</taxon>
        <taxon>Ancylostomatidae</taxon>
        <taxon>Ancylostomatinae</taxon>
        <taxon>Ancylostoma</taxon>
    </lineage>
</organism>
<gene>
    <name evidence="1" type="primary">Acey_s0119.g837</name>
    <name evidence="1" type="ORF">Y032_0119g837</name>
</gene>
<dbReference type="EMBL" id="JARK01001455">
    <property type="protein sequence ID" value="EYB99912.1"/>
    <property type="molecule type" value="Genomic_DNA"/>
</dbReference>
<evidence type="ECO:0000313" key="1">
    <source>
        <dbReference type="EMBL" id="EYB99912.1"/>
    </source>
</evidence>
<reference evidence="2" key="1">
    <citation type="journal article" date="2015" name="Nat. Genet.">
        <title>The genome and transcriptome of the zoonotic hookworm Ancylostoma ceylanicum identify infection-specific gene families.</title>
        <authorList>
            <person name="Schwarz E.M."/>
            <person name="Hu Y."/>
            <person name="Antoshechkin I."/>
            <person name="Miller M.M."/>
            <person name="Sternberg P.W."/>
            <person name="Aroian R.V."/>
        </authorList>
    </citation>
    <scope>NUCLEOTIDE SEQUENCE</scope>
    <source>
        <strain evidence="2">HY135</strain>
    </source>
</reference>
<dbReference type="Proteomes" id="UP000024635">
    <property type="component" value="Unassembled WGS sequence"/>
</dbReference>
<protein>
    <submittedName>
        <fullName evidence="1">Uncharacterized protein</fullName>
    </submittedName>
</protein>
<accession>A0A016TB79</accession>
<evidence type="ECO:0000313" key="2">
    <source>
        <dbReference type="Proteomes" id="UP000024635"/>
    </source>
</evidence>
<sequence length="97" mass="10896">MNTETIPGEEIAGQHRPVVADIEDGKVLRDPVAVKERWRAYFEHLLNEDFPRKPKAPAEPVAGPMQPWTVDEVRKTIKKMKAGKATNPGGIPVEAWR</sequence>
<dbReference type="OrthoDB" id="6773352at2759"/>